<protein>
    <submittedName>
        <fullName evidence="2">CENPB DNA-binding domain containing 1</fullName>
    </submittedName>
</protein>
<reference evidence="2 3" key="1">
    <citation type="journal article" date="2020" name="Nature">
        <title>Six reference-quality genomes reveal evolution of bat adaptations.</title>
        <authorList>
            <person name="Jebb D."/>
            <person name="Huang Z."/>
            <person name="Pippel M."/>
            <person name="Hughes G.M."/>
            <person name="Lavrichenko K."/>
            <person name="Devanna P."/>
            <person name="Winkler S."/>
            <person name="Jermiin L.S."/>
            <person name="Skirmuntt E.C."/>
            <person name="Katzourakis A."/>
            <person name="Burkitt-Gray L."/>
            <person name="Ray D.A."/>
            <person name="Sullivan K.A.M."/>
            <person name="Roscito J.G."/>
            <person name="Kirilenko B.M."/>
            <person name="Davalos L.M."/>
            <person name="Corthals A.P."/>
            <person name="Power M.L."/>
            <person name="Jones G."/>
            <person name="Ransome R.D."/>
            <person name="Dechmann D.K.N."/>
            <person name="Locatelli A.G."/>
            <person name="Puechmaille S.J."/>
            <person name="Fedrigo O."/>
            <person name="Jarvis E.D."/>
            <person name="Hiller M."/>
            <person name="Vernes S.C."/>
            <person name="Myers E.W."/>
            <person name="Teeling E.C."/>
        </authorList>
    </citation>
    <scope>NUCLEOTIDE SEQUENCE [LARGE SCALE GENOMIC DNA]</scope>
    <source>
        <strain evidence="2">MMyoMyo1</strain>
        <tissue evidence="2">Flight muscle</tissue>
    </source>
</reference>
<dbReference type="InterPro" id="IPR007889">
    <property type="entry name" value="HTH_Psq"/>
</dbReference>
<keyword evidence="3" id="KW-1185">Reference proteome</keyword>
<proteinExistence type="predicted"/>
<sequence>MPVRRPPKAVPNAKRERKAIPLDIKLEVLRRFEVGEKLSQIAKALDLAVSTVATIRDNKEKITVPK</sequence>
<accession>A0A7J7R4K7</accession>
<dbReference type="SUPFAM" id="SSF46689">
    <property type="entry name" value="Homeodomain-like"/>
    <property type="match status" value="1"/>
</dbReference>
<dbReference type="Proteomes" id="UP000527355">
    <property type="component" value="Unassembled WGS sequence"/>
</dbReference>
<dbReference type="AlphaFoldDB" id="A0A7J7R4K7"/>
<dbReference type="GO" id="GO:0003677">
    <property type="term" value="F:DNA binding"/>
    <property type="evidence" value="ECO:0007669"/>
    <property type="project" value="UniProtKB-KW"/>
</dbReference>
<feature type="domain" description="HTH psq-type" evidence="1">
    <location>
        <begin position="14"/>
        <end position="62"/>
    </location>
</feature>
<dbReference type="EMBL" id="JABWUV010000037">
    <property type="protein sequence ID" value="KAF6271058.1"/>
    <property type="molecule type" value="Genomic_DNA"/>
</dbReference>
<dbReference type="VEuPathDB" id="HostDB:GeneID_118652995"/>
<dbReference type="InterPro" id="IPR009057">
    <property type="entry name" value="Homeodomain-like_sf"/>
</dbReference>
<evidence type="ECO:0000313" key="2">
    <source>
        <dbReference type="EMBL" id="KAF6271058.1"/>
    </source>
</evidence>
<dbReference type="Pfam" id="PF04218">
    <property type="entry name" value="CENP-B_N"/>
    <property type="match status" value="1"/>
</dbReference>
<dbReference type="Gene3D" id="1.10.10.60">
    <property type="entry name" value="Homeodomain-like"/>
    <property type="match status" value="1"/>
</dbReference>
<organism evidence="2 3">
    <name type="scientific">Myotis myotis</name>
    <name type="common">Greater mouse-eared bat</name>
    <name type="synonym">Vespertilio myotis</name>
    <dbReference type="NCBI Taxonomy" id="51298"/>
    <lineage>
        <taxon>Eukaryota</taxon>
        <taxon>Metazoa</taxon>
        <taxon>Chordata</taxon>
        <taxon>Craniata</taxon>
        <taxon>Vertebrata</taxon>
        <taxon>Euteleostomi</taxon>
        <taxon>Mammalia</taxon>
        <taxon>Eutheria</taxon>
        <taxon>Laurasiatheria</taxon>
        <taxon>Chiroptera</taxon>
        <taxon>Yangochiroptera</taxon>
        <taxon>Vespertilionidae</taxon>
        <taxon>Myotis</taxon>
    </lineage>
</organism>
<gene>
    <name evidence="2" type="ORF">mMyoMyo1_002634</name>
</gene>
<name>A0A7J7R4K7_MYOMY</name>
<comment type="caution">
    <text evidence="2">The sequence shown here is derived from an EMBL/GenBank/DDBJ whole genome shotgun (WGS) entry which is preliminary data.</text>
</comment>
<keyword evidence="2" id="KW-0238">DNA-binding</keyword>
<evidence type="ECO:0000313" key="3">
    <source>
        <dbReference type="Proteomes" id="UP000527355"/>
    </source>
</evidence>
<evidence type="ECO:0000259" key="1">
    <source>
        <dbReference type="Pfam" id="PF04218"/>
    </source>
</evidence>